<keyword evidence="7" id="KW-0326">Glycosidase</keyword>
<reference evidence="14 15" key="1">
    <citation type="submission" date="2007-06" db="EMBL/GenBank/DDBJ databases">
        <authorList>
            <person name="Shimkets L."/>
            <person name="Ferriera S."/>
            <person name="Johnson J."/>
            <person name="Kravitz S."/>
            <person name="Beeson K."/>
            <person name="Sutton G."/>
            <person name="Rogers Y.-H."/>
            <person name="Friedman R."/>
            <person name="Frazier M."/>
            <person name="Venter J.C."/>
        </authorList>
    </citation>
    <scope>NUCLEOTIDE SEQUENCE [LARGE SCALE GENOMIC DNA]</scope>
    <source>
        <strain evidence="14 15">SIR-1</strain>
    </source>
</reference>
<dbReference type="InterPro" id="IPR041351">
    <property type="entry name" value="Ig_GlcNase"/>
</dbReference>
<protein>
    <recommendedName>
        <fullName evidence="8">Glucose-6-phosphate 1-dehydrogenase</fullName>
        <shortName evidence="8">G6PD</shortName>
        <ecNumber evidence="8">1.1.1.49</ecNumber>
    </recommendedName>
</protein>
<keyword evidence="2 8" id="KW-0313">Glucose metabolism</keyword>
<comment type="caution">
    <text evidence="14">The sequence shown here is derived from an EMBL/GenBank/DDBJ whole genome shotgun (WGS) entry which is preliminary data.</text>
</comment>
<feature type="binding site" evidence="8">
    <location>
        <position position="1052"/>
    </location>
    <ligand>
        <name>substrate</name>
    </ligand>
</feature>
<keyword evidence="3 14" id="KW-0378">Hydrolase</keyword>
<dbReference type="Proteomes" id="UP000005801">
    <property type="component" value="Unassembled WGS sequence"/>
</dbReference>
<dbReference type="GO" id="GO:0004345">
    <property type="term" value="F:glucose-6-phosphate dehydrogenase activity"/>
    <property type="evidence" value="ECO:0007669"/>
    <property type="project" value="UniProtKB-UniRule"/>
</dbReference>
<dbReference type="InterPro" id="IPR013783">
    <property type="entry name" value="Ig-like_fold"/>
</dbReference>
<evidence type="ECO:0000256" key="4">
    <source>
        <dbReference type="ARBA" id="ARBA00022857"/>
    </source>
</evidence>
<dbReference type="Pfam" id="PF00703">
    <property type="entry name" value="Glyco_hydro_2"/>
    <property type="match status" value="1"/>
</dbReference>
<sequence length="1297" mass="141445">MGWRVQRAAQVDAPGELLSSPAFDATGWVRVELPNTALGALIDAGEWSRVAERIGPEADARGREPEAAFAGPWWFRREFHCAPAAGEHVSLVFEGLNYRARVWLNGEVLAEPAEVVGTHRCFELNIGDRLAPDGRNALAVELFAPGATDLAHDWEIGSPRPLDGNVGIWADVALMRGGPVTLRAPAVLTSLEPGGSAKLRVLAELANHSDRAVEALVHGEFRGHRFSKTVALAAGGEGRVVLTAADAPCLHVQQPELWWPRPLGAPTLHTMALEVEVEGSTSDAERFEFGIRTVEGVRTPEGHAALEVNGERVLVRGAVWTPDPQLRRDLDRERALLDYLLDLNLDTLRFEGLPPRADLLARCDREGVMVIASCSSGDRRKPWAEWSEAERAGARAALRDQVRRTRRHPCMVAWWTGSDEPPPAELERAYLAVLEEEAWPNAAHSSASGLSAEVTGASGLRGAVELGADAAPEGWFEAAEGFVTRASAGPVVPPVESLRAAVPGDQLWPIAAPWRRLAGAGGSGEVDALRAAIEARLGPSDTVEAFAQAAQIHGYEGQRALFEAFTRNRGRAGKPATGVLHRCLGAAWPSIDAHLVDHALRPGGAYFGAKKACEPVHVFYAPDERGVWVSNAHRDALYGARVSVRVFDRSSKLIHARRDRVDVPGGGLAQVTVLPESSEALAFVDLQLSTPAGEQLSHNFYALGEGAALRPEALPPAELDVQVEVEGERWQVQLENTGDAVALHVQLRLCDAEGRDITPAHYSDNYLGVLPGESTRVQVALPGGAPIPADARLEIGALNLAAREHWPDRPERGRGEAGSASAGSEAVDAEVLLLGATGDLAYRKLFRALYQLLRAGDLARGSGLHGLALGPMTRAEFNEHVARSITETLAPNERDPLTTAAFVGAWNYDDLGAEGAWARVAERLRGSTKPRLIYLATSSAHYGSLCDQLAEAGLITEDTRLVIEKPIGHDAASAAAINDSVARHFDERQVFRIDHYLGKETVQNLLALRFANVMFEPLWRNTVVEEVQITVAEDMGVEGRMDFYDRTGALRDMVQAHLLQLVCLVAMEVPFSLTAQAVRDEKLKVMSALRPIRGADVDRCTVRAQYEGYGGAPESETETYVAIRAEVANWRWAGVPFYLRTGKCLSRRRSRISLKFREVPQSIFPNEAPLRANQLDLLLQPDDGIRLKLMAKQAGHGMTLQGADLSLDFHEHDARRRPYSYERLLRDALRGDSTLFVDRREVELGWEWVDPIAAHWKRRGRSGLLRYVPGSTGPTGADRLFESRGGWDNDLLTQENP</sequence>
<dbReference type="Gene3D" id="2.60.40.10">
    <property type="entry name" value="Immunoglobulins"/>
    <property type="match status" value="3"/>
</dbReference>
<dbReference type="EMBL" id="ABCS01000067">
    <property type="protein sequence ID" value="EDM76343.1"/>
    <property type="molecule type" value="Genomic_DNA"/>
</dbReference>
<comment type="function">
    <text evidence="8">Catalyzes the oxidation of glucose 6-phosphate to 6-phosphogluconolactone.</text>
</comment>
<dbReference type="GO" id="GO:0006098">
    <property type="term" value="P:pentose-phosphate shunt"/>
    <property type="evidence" value="ECO:0007669"/>
    <property type="project" value="UniProtKB-UniRule"/>
</dbReference>
<evidence type="ECO:0000259" key="10">
    <source>
        <dbReference type="Pfam" id="PF00703"/>
    </source>
</evidence>
<dbReference type="InterPro" id="IPR022675">
    <property type="entry name" value="G6P_DH_C"/>
</dbReference>
<comment type="pathway">
    <text evidence="8">Carbohydrate degradation; pentose phosphate pathway; D-ribulose 5-phosphate from D-glucose 6-phosphate (oxidative stage): step 1/3.</text>
</comment>
<dbReference type="EC" id="1.1.1.49" evidence="8"/>
<evidence type="ECO:0000256" key="7">
    <source>
        <dbReference type="ARBA" id="ARBA00023295"/>
    </source>
</evidence>
<dbReference type="SUPFAM" id="SSF51735">
    <property type="entry name" value="NAD(P)-binding Rossmann-fold domains"/>
    <property type="match status" value="1"/>
</dbReference>
<dbReference type="NCBIfam" id="TIGR00871">
    <property type="entry name" value="zwf"/>
    <property type="match status" value="1"/>
</dbReference>
<dbReference type="SUPFAM" id="SSF49303">
    <property type="entry name" value="beta-Galactosidase/glucuronidase domain"/>
    <property type="match status" value="3"/>
</dbReference>
<evidence type="ECO:0000313" key="15">
    <source>
        <dbReference type="Proteomes" id="UP000005801"/>
    </source>
</evidence>
<dbReference type="SUPFAM" id="SSF55347">
    <property type="entry name" value="Glyceraldehyde-3-phosphate dehydrogenase-like, C-terminal domain"/>
    <property type="match status" value="1"/>
</dbReference>
<comment type="similarity">
    <text evidence="1">Belongs to the glycosyl hydrolase 2 family.</text>
</comment>
<evidence type="ECO:0000259" key="13">
    <source>
        <dbReference type="Pfam" id="PF22666"/>
    </source>
</evidence>
<dbReference type="InterPro" id="IPR036156">
    <property type="entry name" value="Beta-gal/glucu_dom_sf"/>
</dbReference>
<evidence type="ECO:0000259" key="12">
    <source>
        <dbReference type="Pfam" id="PF18368"/>
    </source>
</evidence>
<dbReference type="InterPro" id="IPR006102">
    <property type="entry name" value="Ig-like_GH2"/>
</dbReference>
<evidence type="ECO:0000259" key="9">
    <source>
        <dbReference type="Pfam" id="PF00479"/>
    </source>
</evidence>
<evidence type="ECO:0000256" key="6">
    <source>
        <dbReference type="ARBA" id="ARBA00023277"/>
    </source>
</evidence>
<feature type="binding site" evidence="8">
    <location>
        <position position="1033"/>
    </location>
    <ligand>
        <name>substrate</name>
    </ligand>
</feature>
<dbReference type="eggNOG" id="COG0364">
    <property type="taxonomic scope" value="Bacteria"/>
</dbReference>
<accession>A6GCS7</accession>
<dbReference type="PANTHER" id="PTHR43536">
    <property type="entry name" value="MANNOSYLGLYCOPROTEIN ENDO-BETA-MANNOSIDASE"/>
    <property type="match status" value="1"/>
</dbReference>
<dbReference type="InterPro" id="IPR017853">
    <property type="entry name" value="GH"/>
</dbReference>
<evidence type="ECO:0000256" key="3">
    <source>
        <dbReference type="ARBA" id="ARBA00022801"/>
    </source>
</evidence>
<dbReference type="GO" id="GO:0050661">
    <property type="term" value="F:NADP binding"/>
    <property type="evidence" value="ECO:0007669"/>
    <property type="project" value="UniProtKB-UniRule"/>
</dbReference>
<feature type="binding site" evidence="8">
    <location>
        <position position="965"/>
    </location>
    <ligand>
        <name>NADP(+)</name>
        <dbReference type="ChEBI" id="CHEBI:58349"/>
    </ligand>
</feature>
<dbReference type="GO" id="GO:0004553">
    <property type="term" value="F:hydrolase activity, hydrolyzing O-glycosyl compounds"/>
    <property type="evidence" value="ECO:0007669"/>
    <property type="project" value="InterPro"/>
</dbReference>
<dbReference type="PROSITE" id="PS00069">
    <property type="entry name" value="G6P_DEHYDROGENASE"/>
    <property type="match status" value="1"/>
</dbReference>
<evidence type="ECO:0000256" key="5">
    <source>
        <dbReference type="ARBA" id="ARBA00023002"/>
    </source>
</evidence>
<dbReference type="InterPro" id="IPR022674">
    <property type="entry name" value="G6P_DH_NAD-bd"/>
</dbReference>
<comment type="catalytic activity">
    <reaction evidence="8">
        <text>D-glucose 6-phosphate + NADP(+) = 6-phospho-D-glucono-1,5-lactone + NADPH + H(+)</text>
        <dbReference type="Rhea" id="RHEA:15841"/>
        <dbReference type="ChEBI" id="CHEBI:15378"/>
        <dbReference type="ChEBI" id="CHEBI:57783"/>
        <dbReference type="ChEBI" id="CHEBI:57955"/>
        <dbReference type="ChEBI" id="CHEBI:58349"/>
        <dbReference type="ChEBI" id="CHEBI:61548"/>
        <dbReference type="EC" id="1.1.1.49"/>
    </reaction>
</comment>
<evidence type="ECO:0000256" key="1">
    <source>
        <dbReference type="ARBA" id="ARBA00007401"/>
    </source>
</evidence>
<keyword evidence="4 8" id="KW-0521">NADP</keyword>
<dbReference type="eggNOG" id="COG3250">
    <property type="taxonomic scope" value="Bacteria"/>
</dbReference>
<dbReference type="Gene3D" id="3.40.50.720">
    <property type="entry name" value="NAD(P)-binding Rossmann-like Domain"/>
    <property type="match status" value="1"/>
</dbReference>
<feature type="domain" description="Glucose-6-phosphate dehydrogenase C-terminal" evidence="11">
    <location>
        <begin position="1006"/>
        <end position="1285"/>
    </location>
</feature>
<feature type="domain" description="Beta-mannosidase-like galactose-binding" evidence="13">
    <location>
        <begin position="28"/>
        <end position="146"/>
    </location>
</feature>
<dbReference type="InterPro" id="IPR019796">
    <property type="entry name" value="G6P_DH_AS"/>
</dbReference>
<dbReference type="STRING" id="391625.PPSIR1_18592"/>
<dbReference type="SUPFAM" id="SSF51445">
    <property type="entry name" value="(Trans)glycosidases"/>
    <property type="match status" value="1"/>
</dbReference>
<dbReference type="PANTHER" id="PTHR43536:SF1">
    <property type="entry name" value="MANNOSYLGLYCOPROTEIN ENDO-BETA-MANNOSIDASE"/>
    <property type="match status" value="1"/>
</dbReference>
<dbReference type="Pfam" id="PF00479">
    <property type="entry name" value="G6PD_N"/>
    <property type="match status" value="1"/>
</dbReference>
<evidence type="ECO:0000313" key="14">
    <source>
        <dbReference type="EMBL" id="EDM76343.1"/>
    </source>
</evidence>
<dbReference type="SUPFAM" id="SSF49785">
    <property type="entry name" value="Galactose-binding domain-like"/>
    <property type="match status" value="1"/>
</dbReference>
<dbReference type="UniPathway" id="UPA00115">
    <property type="reaction ID" value="UER00408"/>
</dbReference>
<dbReference type="InterPro" id="IPR008979">
    <property type="entry name" value="Galactose-bd-like_sf"/>
</dbReference>
<evidence type="ECO:0000256" key="8">
    <source>
        <dbReference type="HAMAP-Rule" id="MF_00966"/>
    </source>
</evidence>
<dbReference type="HAMAP" id="MF_00966">
    <property type="entry name" value="G6PD"/>
    <property type="match status" value="1"/>
</dbReference>
<feature type="binding site" evidence="8">
    <location>
        <position position="1143"/>
    </location>
    <ligand>
        <name>substrate</name>
    </ligand>
</feature>
<comment type="similarity">
    <text evidence="8">Belongs to the glucose-6-phosphate dehydrogenase family.</text>
</comment>
<feature type="domain" description="Exo-beta-D-glucosaminidase Ig-fold" evidence="12">
    <location>
        <begin position="713"/>
        <end position="799"/>
    </location>
</feature>
<keyword evidence="6 8" id="KW-0119">Carbohydrate metabolism</keyword>
<gene>
    <name evidence="8" type="primary">zwf</name>
    <name evidence="14" type="ORF">PPSIR1_18592</name>
</gene>
<dbReference type="InterPro" id="IPR054593">
    <property type="entry name" value="Beta-mannosidase-like_N2"/>
</dbReference>
<comment type="caution">
    <text evidence="8">Lacks conserved residue(s) required for the propagation of feature annotation.</text>
</comment>
<feature type="binding site" evidence="8">
    <location>
        <position position="999"/>
    </location>
    <ligand>
        <name>substrate</name>
    </ligand>
</feature>
<feature type="active site" description="Proton acceptor" evidence="8">
    <location>
        <position position="1057"/>
    </location>
</feature>
<dbReference type="OrthoDB" id="9802739at2"/>
<keyword evidence="15" id="KW-1185">Reference proteome</keyword>
<feature type="domain" description="Glycoside hydrolase family 2 immunoglobulin-like beta-sandwich" evidence="10">
    <location>
        <begin position="188"/>
        <end position="292"/>
    </location>
</feature>
<evidence type="ECO:0000256" key="2">
    <source>
        <dbReference type="ARBA" id="ARBA00022526"/>
    </source>
</evidence>
<dbReference type="PRINTS" id="PR00079">
    <property type="entry name" value="G6PDHDRGNASE"/>
</dbReference>
<dbReference type="Gene3D" id="3.30.360.10">
    <property type="entry name" value="Dihydrodipicolinate Reductase, domain 2"/>
    <property type="match status" value="1"/>
</dbReference>
<keyword evidence="5 8" id="KW-0560">Oxidoreductase</keyword>
<dbReference type="Pfam" id="PF22666">
    <property type="entry name" value="Glyco_hydro_2_N2"/>
    <property type="match status" value="1"/>
</dbReference>
<feature type="binding site" evidence="8">
    <location>
        <position position="995"/>
    </location>
    <ligand>
        <name>substrate</name>
    </ligand>
</feature>
<dbReference type="InterPro" id="IPR036291">
    <property type="entry name" value="NAD(P)-bd_dom_sf"/>
</dbReference>
<dbReference type="Gene3D" id="3.20.20.80">
    <property type="entry name" value="Glycosidases"/>
    <property type="match status" value="1"/>
</dbReference>
<feature type="domain" description="Glucose-6-phosphate dehydrogenase NAD-binding" evidence="9">
    <location>
        <begin position="833"/>
        <end position="1004"/>
    </location>
</feature>
<dbReference type="InterPro" id="IPR001282">
    <property type="entry name" value="G6P_DH"/>
</dbReference>
<dbReference type="Pfam" id="PF02781">
    <property type="entry name" value="G6PD_C"/>
    <property type="match status" value="1"/>
</dbReference>
<dbReference type="GO" id="GO:0006006">
    <property type="term" value="P:glucose metabolic process"/>
    <property type="evidence" value="ECO:0007669"/>
    <property type="project" value="UniProtKB-KW"/>
</dbReference>
<dbReference type="Pfam" id="PF18368">
    <property type="entry name" value="Ig_GlcNase"/>
    <property type="match status" value="1"/>
</dbReference>
<name>A6GCS7_9BACT</name>
<evidence type="ECO:0000259" key="11">
    <source>
        <dbReference type="Pfam" id="PF02781"/>
    </source>
</evidence>
<organism evidence="14 15">
    <name type="scientific">Plesiocystis pacifica SIR-1</name>
    <dbReference type="NCBI Taxonomy" id="391625"/>
    <lineage>
        <taxon>Bacteria</taxon>
        <taxon>Pseudomonadati</taxon>
        <taxon>Myxococcota</taxon>
        <taxon>Polyangia</taxon>
        <taxon>Nannocystales</taxon>
        <taxon>Nannocystaceae</taxon>
        <taxon>Plesiocystis</taxon>
    </lineage>
</organism>
<dbReference type="InterPro" id="IPR043534">
    <property type="entry name" value="EBDG/EBM"/>
</dbReference>
<proteinExistence type="inferred from homology"/>
<dbReference type="Gene3D" id="2.60.120.260">
    <property type="entry name" value="Galactose-binding domain-like"/>
    <property type="match status" value="1"/>
</dbReference>